<proteinExistence type="predicted"/>
<sequence>MKFPQQALPIVAAAALSLTVLGAGATFARTVETRVADRAEAGTIYSDLGTAYGSYDYSGRSASDLPVWNGDHA</sequence>
<dbReference type="AlphaFoldDB" id="A0A2W5AXE7"/>
<gene>
    <name evidence="2" type="ORF">DI609_13775</name>
</gene>
<accession>A0A2W5AXE7</accession>
<feature type="signal peptide" evidence="1">
    <location>
        <begin position="1"/>
        <end position="28"/>
    </location>
</feature>
<name>A0A2W5AXE7_9CORY</name>
<evidence type="ECO:0000256" key="1">
    <source>
        <dbReference type="SAM" id="SignalP"/>
    </source>
</evidence>
<evidence type="ECO:0000313" key="3">
    <source>
        <dbReference type="Proteomes" id="UP000249451"/>
    </source>
</evidence>
<protein>
    <submittedName>
        <fullName evidence="2">Uncharacterized protein</fullName>
    </submittedName>
</protein>
<dbReference type="EMBL" id="QFNY01000451">
    <property type="protein sequence ID" value="PZO97179.1"/>
    <property type="molecule type" value="Genomic_DNA"/>
</dbReference>
<dbReference type="Proteomes" id="UP000249451">
    <property type="component" value="Unassembled WGS sequence"/>
</dbReference>
<reference evidence="2 3" key="1">
    <citation type="submission" date="2017-11" db="EMBL/GenBank/DDBJ databases">
        <title>Infants hospitalized years apart are colonized by the same room-sourced microbial strains.</title>
        <authorList>
            <person name="Brooks B."/>
            <person name="Olm M.R."/>
            <person name="Firek B.A."/>
            <person name="Baker R."/>
            <person name="Thomas B.C."/>
            <person name="Morowitz M.J."/>
            <person name="Banfield J.F."/>
        </authorList>
    </citation>
    <scope>NUCLEOTIDE SEQUENCE [LARGE SCALE GENOMIC DNA]</scope>
    <source>
        <strain evidence="2">S2_012_000_R3_87</strain>
    </source>
</reference>
<feature type="chain" id="PRO_5016148670" evidence="1">
    <location>
        <begin position="29"/>
        <end position="73"/>
    </location>
</feature>
<comment type="caution">
    <text evidence="2">The sequence shown here is derived from an EMBL/GenBank/DDBJ whole genome shotgun (WGS) entry which is preliminary data.</text>
</comment>
<evidence type="ECO:0000313" key="2">
    <source>
        <dbReference type="EMBL" id="PZO97179.1"/>
    </source>
</evidence>
<keyword evidence="1" id="KW-0732">Signal</keyword>
<organism evidence="2 3">
    <name type="scientific">Corynebacterium urealyticum</name>
    <dbReference type="NCBI Taxonomy" id="43771"/>
    <lineage>
        <taxon>Bacteria</taxon>
        <taxon>Bacillati</taxon>
        <taxon>Actinomycetota</taxon>
        <taxon>Actinomycetes</taxon>
        <taxon>Mycobacteriales</taxon>
        <taxon>Corynebacteriaceae</taxon>
        <taxon>Corynebacterium</taxon>
    </lineage>
</organism>